<organism evidence="2 3">
    <name type="scientific">Sphingobium terrigena</name>
    <dbReference type="NCBI Taxonomy" id="2304063"/>
    <lineage>
        <taxon>Bacteria</taxon>
        <taxon>Pseudomonadati</taxon>
        <taxon>Pseudomonadota</taxon>
        <taxon>Alphaproteobacteria</taxon>
        <taxon>Sphingomonadales</taxon>
        <taxon>Sphingomonadaceae</taxon>
        <taxon>Sphingobium</taxon>
    </lineage>
</organism>
<keyword evidence="1" id="KW-1133">Transmembrane helix</keyword>
<dbReference type="InterPro" id="IPR009495">
    <property type="entry name" value="NrsF"/>
</dbReference>
<feature type="transmembrane region" description="Helical" evidence="1">
    <location>
        <begin position="91"/>
        <end position="111"/>
    </location>
</feature>
<evidence type="ECO:0000256" key="1">
    <source>
        <dbReference type="SAM" id="Phobius"/>
    </source>
</evidence>
<dbReference type="EMBL" id="QVRA01000014">
    <property type="protein sequence ID" value="RJG53676.1"/>
    <property type="molecule type" value="Genomic_DNA"/>
</dbReference>
<feature type="transmembrane region" description="Helical" evidence="1">
    <location>
        <begin position="131"/>
        <end position="149"/>
    </location>
</feature>
<proteinExistence type="predicted"/>
<feature type="transmembrane region" description="Helical" evidence="1">
    <location>
        <begin position="60"/>
        <end position="79"/>
    </location>
</feature>
<comment type="caution">
    <text evidence="2">The sequence shown here is derived from an EMBL/GenBank/DDBJ whole genome shotgun (WGS) entry which is preliminary data.</text>
</comment>
<sequence length="213" mass="22815">MQTDDLIRSLAGNVAAVSPHLVERRVTVGIAVGAVVTLMAIASTLGFRPDLAVAMHGFTFWMKSAYTISLGIAAIAATVHLSRPDATRAQWLWLLVIPFGLLACVAAGELFRTPIDGWLPLWLGQSWKRCSIFVAMLSAPIFIGMIWAFRQFAPTRLRLTGATAGLASGACAATLYGLHCPEASAMFVLTWYSLGIGLAALAGALIGPRFLRW</sequence>
<keyword evidence="1" id="KW-0472">Membrane</keyword>
<evidence type="ECO:0000313" key="2">
    <source>
        <dbReference type="EMBL" id="RJG53676.1"/>
    </source>
</evidence>
<protein>
    <submittedName>
        <fullName evidence="2">DUF1109 domain-containing protein</fullName>
    </submittedName>
</protein>
<name>A0A418YQG5_9SPHN</name>
<accession>A0A418YQG5</accession>
<dbReference type="RefSeq" id="WP_119748075.1">
    <property type="nucleotide sequence ID" value="NZ_QVRA01000014.1"/>
</dbReference>
<gene>
    <name evidence="2" type="ORF">D0Z70_15630</name>
</gene>
<keyword evidence="3" id="KW-1185">Reference proteome</keyword>
<dbReference type="Proteomes" id="UP000283469">
    <property type="component" value="Unassembled WGS sequence"/>
</dbReference>
<feature type="transmembrane region" description="Helical" evidence="1">
    <location>
        <begin position="26"/>
        <end position="48"/>
    </location>
</feature>
<reference evidence="2 3" key="1">
    <citation type="submission" date="2018-08" db="EMBL/GenBank/DDBJ databases">
        <title>Sphingobium sp. EO9.</title>
        <authorList>
            <person name="Park Y."/>
            <person name="Kim K.H."/>
            <person name="Jeon C.O."/>
        </authorList>
    </citation>
    <scope>NUCLEOTIDE SEQUENCE [LARGE SCALE GENOMIC DNA]</scope>
    <source>
        <strain evidence="2 3">EO9</strain>
    </source>
</reference>
<dbReference type="OrthoDB" id="7764375at2"/>
<feature type="transmembrane region" description="Helical" evidence="1">
    <location>
        <begin position="161"/>
        <end position="179"/>
    </location>
</feature>
<keyword evidence="1" id="KW-0812">Transmembrane</keyword>
<feature type="transmembrane region" description="Helical" evidence="1">
    <location>
        <begin position="185"/>
        <end position="207"/>
    </location>
</feature>
<dbReference type="AlphaFoldDB" id="A0A418YQG5"/>
<evidence type="ECO:0000313" key="3">
    <source>
        <dbReference type="Proteomes" id="UP000283469"/>
    </source>
</evidence>
<dbReference type="Pfam" id="PF06532">
    <property type="entry name" value="NrsF"/>
    <property type="match status" value="1"/>
</dbReference>